<keyword evidence="3" id="KW-0472">Membrane</keyword>
<sequence length="410" mass="45117">MNDIAEQPQQNTNALLDLVGRHLVRKNRPLSFDPVVEVVFQTDTAADRNRQTIVAGLFALVFFNGFMIIDAITRPEILGMSVLVRLGVVTPICLAALFWLRRTPPQWIRDSVLACCAILIAVGSNYLLHIATSTEAHYSAFSFGLIVIGANIVLHIGFNAALATTIGCCVVTAIFLHATPDLNWSERNLPVYYMAAMGVITLVANYRLEGNLRHAYLLMLRERLNAQEVRRINEQLNAYSYTDALTGIANRRRFEQFLQAAWTEALVSGETMSLLVIDVDFFKRYNDTFGHPAGDACLQQVARAIEGQTRGDNDLPARLGGEEFAVLLRHTETIQAETAASRIHRAMSQLGLSHGRPDGNGYVTVSIGLASATPRHDGSAAGELVEAADKALYQAKRRGRNRTILADRAA</sequence>
<dbReference type="EC" id="2.7.7.65" evidence="1"/>
<dbReference type="Proteomes" id="UP001241472">
    <property type="component" value="Unassembled WGS sequence"/>
</dbReference>
<gene>
    <name evidence="5" type="ORF">J2T09_001461</name>
</gene>
<evidence type="ECO:0000313" key="5">
    <source>
        <dbReference type="EMBL" id="MDP9836716.1"/>
    </source>
</evidence>
<dbReference type="PROSITE" id="PS50887">
    <property type="entry name" value="GGDEF"/>
    <property type="match status" value="1"/>
</dbReference>
<name>A0ABT9PQG5_9HYPH</name>
<dbReference type="InterPro" id="IPR029787">
    <property type="entry name" value="Nucleotide_cyclase"/>
</dbReference>
<evidence type="ECO:0000256" key="3">
    <source>
        <dbReference type="SAM" id="Phobius"/>
    </source>
</evidence>
<dbReference type="InterPro" id="IPR050469">
    <property type="entry name" value="Diguanylate_Cyclase"/>
</dbReference>
<evidence type="ECO:0000313" key="6">
    <source>
        <dbReference type="Proteomes" id="UP001241472"/>
    </source>
</evidence>
<keyword evidence="6" id="KW-1185">Reference proteome</keyword>
<dbReference type="InterPro" id="IPR000160">
    <property type="entry name" value="GGDEF_dom"/>
</dbReference>
<feature type="transmembrane region" description="Helical" evidence="3">
    <location>
        <begin position="112"/>
        <end position="130"/>
    </location>
</feature>
<evidence type="ECO:0000256" key="2">
    <source>
        <dbReference type="ARBA" id="ARBA00034247"/>
    </source>
</evidence>
<keyword evidence="3" id="KW-0812">Transmembrane</keyword>
<feature type="transmembrane region" description="Helical" evidence="3">
    <location>
        <begin position="136"/>
        <end position="154"/>
    </location>
</feature>
<feature type="domain" description="GGDEF" evidence="4">
    <location>
        <begin position="270"/>
        <end position="408"/>
    </location>
</feature>
<feature type="transmembrane region" description="Helical" evidence="3">
    <location>
        <begin position="191"/>
        <end position="208"/>
    </location>
</feature>
<reference evidence="5 6" key="1">
    <citation type="submission" date="2023-07" db="EMBL/GenBank/DDBJ databases">
        <title>Sorghum-associated microbial communities from plants grown in Nebraska, USA.</title>
        <authorList>
            <person name="Schachtman D."/>
        </authorList>
    </citation>
    <scope>NUCLEOTIDE SEQUENCE [LARGE SCALE GENOMIC DNA]</scope>
    <source>
        <strain evidence="5 6">DS1307</strain>
    </source>
</reference>
<dbReference type="CDD" id="cd01949">
    <property type="entry name" value="GGDEF"/>
    <property type="match status" value="1"/>
</dbReference>
<dbReference type="PANTHER" id="PTHR45138:SF9">
    <property type="entry name" value="DIGUANYLATE CYCLASE DGCM-RELATED"/>
    <property type="match status" value="1"/>
</dbReference>
<dbReference type="InterPro" id="IPR043128">
    <property type="entry name" value="Rev_trsase/Diguanyl_cyclase"/>
</dbReference>
<proteinExistence type="predicted"/>
<dbReference type="NCBIfam" id="TIGR00254">
    <property type="entry name" value="GGDEF"/>
    <property type="match status" value="1"/>
</dbReference>
<protein>
    <recommendedName>
        <fullName evidence="1">diguanylate cyclase</fullName>
        <ecNumber evidence="1">2.7.7.65</ecNumber>
    </recommendedName>
</protein>
<dbReference type="SUPFAM" id="SSF55073">
    <property type="entry name" value="Nucleotide cyclase"/>
    <property type="match status" value="1"/>
</dbReference>
<feature type="transmembrane region" description="Helical" evidence="3">
    <location>
        <begin position="53"/>
        <end position="72"/>
    </location>
</feature>
<evidence type="ECO:0000259" key="4">
    <source>
        <dbReference type="PROSITE" id="PS50887"/>
    </source>
</evidence>
<dbReference type="EMBL" id="JAUSRF010000004">
    <property type="protein sequence ID" value="MDP9836716.1"/>
    <property type="molecule type" value="Genomic_DNA"/>
</dbReference>
<feature type="transmembrane region" description="Helical" evidence="3">
    <location>
        <begin position="78"/>
        <end position="100"/>
    </location>
</feature>
<organism evidence="5 6">
    <name type="scientific">Neorhizobium huautlense</name>
    <dbReference type="NCBI Taxonomy" id="67774"/>
    <lineage>
        <taxon>Bacteria</taxon>
        <taxon>Pseudomonadati</taxon>
        <taxon>Pseudomonadota</taxon>
        <taxon>Alphaproteobacteria</taxon>
        <taxon>Hyphomicrobiales</taxon>
        <taxon>Rhizobiaceae</taxon>
        <taxon>Rhizobium/Agrobacterium group</taxon>
        <taxon>Neorhizobium</taxon>
    </lineage>
</organism>
<dbReference type="Pfam" id="PF00990">
    <property type="entry name" value="GGDEF"/>
    <property type="match status" value="1"/>
</dbReference>
<comment type="caution">
    <text evidence="5">The sequence shown here is derived from an EMBL/GenBank/DDBJ whole genome shotgun (WGS) entry which is preliminary data.</text>
</comment>
<dbReference type="RefSeq" id="WP_306832727.1">
    <property type="nucleotide sequence ID" value="NZ_JAUSRF010000004.1"/>
</dbReference>
<dbReference type="SMART" id="SM00267">
    <property type="entry name" value="GGDEF"/>
    <property type="match status" value="1"/>
</dbReference>
<evidence type="ECO:0000256" key="1">
    <source>
        <dbReference type="ARBA" id="ARBA00012528"/>
    </source>
</evidence>
<comment type="catalytic activity">
    <reaction evidence="2">
        <text>2 GTP = 3',3'-c-di-GMP + 2 diphosphate</text>
        <dbReference type="Rhea" id="RHEA:24898"/>
        <dbReference type="ChEBI" id="CHEBI:33019"/>
        <dbReference type="ChEBI" id="CHEBI:37565"/>
        <dbReference type="ChEBI" id="CHEBI:58805"/>
        <dbReference type="EC" id="2.7.7.65"/>
    </reaction>
</comment>
<dbReference type="Gene3D" id="3.30.70.270">
    <property type="match status" value="1"/>
</dbReference>
<dbReference type="PANTHER" id="PTHR45138">
    <property type="entry name" value="REGULATORY COMPONENTS OF SENSORY TRANSDUCTION SYSTEM"/>
    <property type="match status" value="1"/>
</dbReference>
<feature type="transmembrane region" description="Helical" evidence="3">
    <location>
        <begin position="161"/>
        <end position="179"/>
    </location>
</feature>
<keyword evidence="3" id="KW-1133">Transmembrane helix</keyword>
<accession>A0ABT9PQG5</accession>